<evidence type="ECO:0000259" key="4">
    <source>
        <dbReference type="Pfam" id="PF20789"/>
    </source>
</evidence>
<protein>
    <submittedName>
        <fullName evidence="5">Acyl-coenzyme A thioesterase 8</fullName>
    </submittedName>
</protein>
<evidence type="ECO:0000256" key="1">
    <source>
        <dbReference type="ARBA" id="ARBA00006538"/>
    </source>
</evidence>
<dbReference type="InterPro" id="IPR049450">
    <property type="entry name" value="ACOT8-like_C"/>
</dbReference>
<dbReference type="Pfam" id="PF13622">
    <property type="entry name" value="4HBT_3"/>
    <property type="match status" value="1"/>
</dbReference>
<dbReference type="Gene3D" id="2.40.160.210">
    <property type="entry name" value="Acyl-CoA thioesterase, double hotdog domain"/>
    <property type="match status" value="1"/>
</dbReference>
<name>A0AAD8B7Q6_BIOPF</name>
<feature type="domain" description="Acyl-CoA thioesterase-like N-terminal HotDog" evidence="3">
    <location>
        <begin position="33"/>
        <end position="113"/>
    </location>
</feature>
<evidence type="ECO:0000256" key="2">
    <source>
        <dbReference type="ARBA" id="ARBA00022801"/>
    </source>
</evidence>
<reference evidence="5" key="2">
    <citation type="submission" date="2023-04" db="EMBL/GenBank/DDBJ databases">
        <authorList>
            <person name="Bu L."/>
            <person name="Lu L."/>
            <person name="Laidemitt M.R."/>
            <person name="Zhang S.M."/>
            <person name="Mutuku M."/>
            <person name="Mkoji G."/>
            <person name="Steinauer M."/>
            <person name="Loker E.S."/>
        </authorList>
    </citation>
    <scope>NUCLEOTIDE SEQUENCE</scope>
    <source>
        <strain evidence="5">KasaAsao</strain>
        <tissue evidence="5">Whole Snail</tissue>
    </source>
</reference>
<dbReference type="GO" id="GO:0006637">
    <property type="term" value="P:acyl-CoA metabolic process"/>
    <property type="evidence" value="ECO:0007669"/>
    <property type="project" value="InterPro"/>
</dbReference>
<dbReference type="InterPro" id="IPR003703">
    <property type="entry name" value="Acyl_CoA_thio"/>
</dbReference>
<dbReference type="PANTHER" id="PTHR11066:SF34">
    <property type="entry name" value="ACYL-COENZYME A THIOESTERASE 8"/>
    <property type="match status" value="1"/>
</dbReference>
<evidence type="ECO:0000313" key="5">
    <source>
        <dbReference type="EMBL" id="KAK0048270.1"/>
    </source>
</evidence>
<proteinExistence type="inferred from homology"/>
<sequence>MDVLELDSFLNQSFLDLEKIDENLFRSKTLWKHKIARGVYGGQLISHSLVAASSGFPEDQHIHSLHSYFLRQGNTKFPMLYYVDKTRDGNTYCACSVKAVQFGQTVYTMQASFKKSEASNISHQITKPTVPPPEKLKTPFEILDILKQQELISSQRHEMGIEWFQDFPMETRWVSPDTIYAFQPEYPKCLIWMKARGHIVPTLSVGIPHLPSGKDLHQNVHKCCIAYLCDMLLLRTSLMSLSSTANSVFMASLDHSMWFHAPCHADEWMLFEIEAENTGDGRTLCHGRIWDINGVHITTVSQEGVLRVNSNL</sequence>
<dbReference type="GO" id="GO:0005782">
    <property type="term" value="C:peroxisomal matrix"/>
    <property type="evidence" value="ECO:0007669"/>
    <property type="project" value="UniProtKB-SubCell"/>
</dbReference>
<dbReference type="Pfam" id="PF20789">
    <property type="entry name" value="4HBT_3C"/>
    <property type="match status" value="1"/>
</dbReference>
<dbReference type="EMBL" id="JASAOG010000140">
    <property type="protein sequence ID" value="KAK0048270.1"/>
    <property type="molecule type" value="Genomic_DNA"/>
</dbReference>
<comment type="similarity">
    <text evidence="1">Belongs to the C/M/P thioester hydrolase family.</text>
</comment>
<dbReference type="InterPro" id="IPR049449">
    <property type="entry name" value="TesB_ACOT8-like_N"/>
</dbReference>
<reference evidence="5" key="1">
    <citation type="journal article" date="2023" name="PLoS Negl. Trop. Dis.">
        <title>A genome sequence for Biomphalaria pfeifferi, the major vector snail for the human-infecting parasite Schistosoma mansoni.</title>
        <authorList>
            <person name="Bu L."/>
            <person name="Lu L."/>
            <person name="Laidemitt M.R."/>
            <person name="Zhang S.M."/>
            <person name="Mutuku M."/>
            <person name="Mkoji G."/>
            <person name="Steinauer M."/>
            <person name="Loker E.S."/>
        </authorList>
    </citation>
    <scope>NUCLEOTIDE SEQUENCE</scope>
    <source>
        <strain evidence="5">KasaAsao</strain>
    </source>
</reference>
<dbReference type="CDD" id="cd03445">
    <property type="entry name" value="Thioesterase_II_repeat2"/>
    <property type="match status" value="1"/>
</dbReference>
<accession>A0AAD8B7Q6</accession>
<dbReference type="GO" id="GO:0047617">
    <property type="term" value="F:fatty acyl-CoA hydrolase activity"/>
    <property type="evidence" value="ECO:0007669"/>
    <property type="project" value="InterPro"/>
</dbReference>
<organism evidence="5 6">
    <name type="scientific">Biomphalaria pfeifferi</name>
    <name type="common">Bloodfluke planorb</name>
    <name type="synonym">Freshwater snail</name>
    <dbReference type="NCBI Taxonomy" id="112525"/>
    <lineage>
        <taxon>Eukaryota</taxon>
        <taxon>Metazoa</taxon>
        <taxon>Spiralia</taxon>
        <taxon>Lophotrochozoa</taxon>
        <taxon>Mollusca</taxon>
        <taxon>Gastropoda</taxon>
        <taxon>Heterobranchia</taxon>
        <taxon>Euthyneura</taxon>
        <taxon>Panpulmonata</taxon>
        <taxon>Hygrophila</taxon>
        <taxon>Lymnaeoidea</taxon>
        <taxon>Planorbidae</taxon>
        <taxon>Biomphalaria</taxon>
    </lineage>
</organism>
<comment type="caution">
    <text evidence="5">The sequence shown here is derived from an EMBL/GenBank/DDBJ whole genome shotgun (WGS) entry which is preliminary data.</text>
</comment>
<dbReference type="Proteomes" id="UP001233172">
    <property type="component" value="Unassembled WGS sequence"/>
</dbReference>
<dbReference type="PANTHER" id="PTHR11066">
    <property type="entry name" value="ACYL-COA THIOESTERASE"/>
    <property type="match status" value="1"/>
</dbReference>
<dbReference type="CDD" id="cd03444">
    <property type="entry name" value="Thioesterase_II_repeat1"/>
    <property type="match status" value="1"/>
</dbReference>
<keyword evidence="2" id="KW-0378">Hydrolase</keyword>
<dbReference type="SUPFAM" id="SSF54637">
    <property type="entry name" value="Thioesterase/thiol ester dehydrase-isomerase"/>
    <property type="match status" value="2"/>
</dbReference>
<dbReference type="AlphaFoldDB" id="A0AAD8B7Q6"/>
<feature type="domain" description="Acyl-CoA thioesterase-like C-terminal" evidence="4">
    <location>
        <begin position="170"/>
        <end position="305"/>
    </location>
</feature>
<dbReference type="InterPro" id="IPR029069">
    <property type="entry name" value="HotDog_dom_sf"/>
</dbReference>
<dbReference type="InterPro" id="IPR042171">
    <property type="entry name" value="Acyl-CoA_hotdog"/>
</dbReference>
<evidence type="ECO:0000259" key="3">
    <source>
        <dbReference type="Pfam" id="PF13622"/>
    </source>
</evidence>
<keyword evidence="6" id="KW-1185">Reference proteome</keyword>
<dbReference type="GO" id="GO:0009062">
    <property type="term" value="P:fatty acid catabolic process"/>
    <property type="evidence" value="ECO:0007669"/>
    <property type="project" value="TreeGrafter"/>
</dbReference>
<gene>
    <name evidence="5" type="ORF">Bpfe_022353</name>
</gene>
<evidence type="ECO:0000313" key="6">
    <source>
        <dbReference type="Proteomes" id="UP001233172"/>
    </source>
</evidence>